<evidence type="ECO:0000256" key="4">
    <source>
        <dbReference type="ARBA" id="ARBA00008856"/>
    </source>
</evidence>
<evidence type="ECO:0000256" key="8">
    <source>
        <dbReference type="ARBA" id="ARBA00022824"/>
    </source>
</evidence>
<keyword evidence="7" id="KW-0963">Cytoplasm</keyword>
<protein>
    <recommendedName>
        <fullName evidence="5">Rab3 GTPase-activating protein catalytic subunit</fullName>
    </recommendedName>
</protein>
<dbReference type="Pfam" id="PF19533">
    <property type="entry name" value="Rab3-GAP_cat_C"/>
    <property type="match status" value="1"/>
</dbReference>
<name>A0AA88XCP6_PINIB</name>
<evidence type="ECO:0000313" key="15">
    <source>
        <dbReference type="Proteomes" id="UP001186944"/>
    </source>
</evidence>
<comment type="caution">
    <text evidence="14">The sequence shown here is derived from an EMBL/GenBank/DDBJ whole genome shotgun (WGS) entry which is preliminary data.</text>
</comment>
<evidence type="ECO:0000256" key="5">
    <source>
        <dbReference type="ARBA" id="ARBA00015817"/>
    </source>
</evidence>
<evidence type="ECO:0000256" key="11">
    <source>
        <dbReference type="SAM" id="MobiDB-lite"/>
    </source>
</evidence>
<organism evidence="14 15">
    <name type="scientific">Pinctada imbricata</name>
    <name type="common">Atlantic pearl-oyster</name>
    <name type="synonym">Pinctada martensii</name>
    <dbReference type="NCBI Taxonomy" id="66713"/>
    <lineage>
        <taxon>Eukaryota</taxon>
        <taxon>Metazoa</taxon>
        <taxon>Spiralia</taxon>
        <taxon>Lophotrochozoa</taxon>
        <taxon>Mollusca</taxon>
        <taxon>Bivalvia</taxon>
        <taxon>Autobranchia</taxon>
        <taxon>Pteriomorphia</taxon>
        <taxon>Pterioida</taxon>
        <taxon>Pterioidea</taxon>
        <taxon>Pteriidae</taxon>
        <taxon>Pinctada</taxon>
    </lineage>
</organism>
<feature type="compositionally biased region" description="Polar residues" evidence="11">
    <location>
        <begin position="726"/>
        <end position="735"/>
    </location>
</feature>
<dbReference type="InterPro" id="IPR045700">
    <property type="entry name" value="Rab3GAP1"/>
</dbReference>
<dbReference type="GO" id="GO:0005783">
    <property type="term" value="C:endoplasmic reticulum"/>
    <property type="evidence" value="ECO:0007669"/>
    <property type="project" value="UniProtKB-SubCell"/>
</dbReference>
<feature type="region of interest" description="Disordered" evidence="11">
    <location>
        <begin position="99"/>
        <end position="118"/>
    </location>
</feature>
<comment type="similarity">
    <text evidence="4">Belongs to the Rab3-GAP catalytic subunit family.</text>
</comment>
<evidence type="ECO:0000256" key="10">
    <source>
        <dbReference type="SAM" id="Coils"/>
    </source>
</evidence>
<dbReference type="PANTHER" id="PTHR21422:SF9">
    <property type="entry name" value="RAB3 GTPASE-ACTIVATING PROTEIN CATALYTIC SUBUNIT"/>
    <property type="match status" value="1"/>
</dbReference>
<dbReference type="GO" id="GO:0005794">
    <property type="term" value="C:Golgi apparatus"/>
    <property type="evidence" value="ECO:0007669"/>
    <property type="project" value="UniProtKB-SubCell"/>
</dbReference>
<evidence type="ECO:0000256" key="7">
    <source>
        <dbReference type="ARBA" id="ARBA00022490"/>
    </source>
</evidence>
<feature type="domain" description="Rab3GAP catalytic subunit conserved" evidence="12">
    <location>
        <begin position="744"/>
        <end position="906"/>
    </location>
</feature>
<reference evidence="14" key="1">
    <citation type="submission" date="2019-08" db="EMBL/GenBank/DDBJ databases">
        <title>The improved chromosome-level genome for the pearl oyster Pinctada fucata martensii using PacBio sequencing and Hi-C.</title>
        <authorList>
            <person name="Zheng Z."/>
        </authorList>
    </citation>
    <scope>NUCLEOTIDE SEQUENCE</scope>
    <source>
        <strain evidence="14">ZZ-2019</strain>
        <tissue evidence="14">Adductor muscle</tissue>
    </source>
</reference>
<dbReference type="AlphaFoldDB" id="A0AA88XCP6"/>
<evidence type="ECO:0000256" key="9">
    <source>
        <dbReference type="ARBA" id="ARBA00023034"/>
    </source>
</evidence>
<feature type="coiled-coil region" evidence="10">
    <location>
        <begin position="658"/>
        <end position="685"/>
    </location>
</feature>
<evidence type="ECO:0000259" key="12">
    <source>
        <dbReference type="Pfam" id="PF13890"/>
    </source>
</evidence>
<dbReference type="InterPro" id="IPR045698">
    <property type="entry name" value="Rab3GAP1_C"/>
</dbReference>
<evidence type="ECO:0000256" key="2">
    <source>
        <dbReference type="ARBA" id="ARBA00004240"/>
    </source>
</evidence>
<dbReference type="InterPro" id="IPR026147">
    <property type="entry name" value="Rab3GAP1_conserved"/>
</dbReference>
<sequence length="1114" mass="125119">MPGHVPNNKISSLEPDGLQDADVFEITDFTTATDWERFIARLEEVLHEWNLINHAPLPPSPKGELSSDKWKEKTDTVNFANFMFDITYKYLNRDDIDLHSNDQRSSPEEEDDGDSEDQLPTVMADLMSLDNDFPAKAHCLCRWYGLQEFVVIAPSNQSDPILSESRTKILLSSVSIALHNAGCAVPIFVQVQQFWRQMFTGTCVLSGSAIDFDVIHLKSIPSPYNHLAGLLDVFKAKIATHVVPRPTVTVAVRFTYILTDWVNSPWPQEPPDLSSPMEDEIGCSSFKSLPFGACEDPVSELQLACTWPSLSEDMIVENQNYSDLDPMHAPQWSVRIIMTEDPNCLLGKYLTEFLRCCNRKETTNELLWNVLSNQDSSDQTGDIGQALSRLTDPKLAHQLPAINQTGDIGQALSRLTDPKLAYQLPAISNVVYTANNQTGDIGQALSRLTDPKLAYQLPAISSVVNTASSRLALKPGQAPISQEALNEIVFYVFPDAQDKFKSSNDDDGSKETTELDKKYKVILDELPKQLKSAPVDSLLHRLAVCLNVVYMNHGGMKGVAQLWQEFVLEMRYRWENKHQIIGVEGGAPNLGACLLYQKLQMLNCCIERKIKREQIYKGYTGESLETPDSDSGCLATDKQLANHNKMSKSDSLTTSFSKENLTCNSDNSEQQNRDAKHNCDSLTEELPAKIVHLDSSSEDEEFFECDEESMDEDSSRSNTKQLTHIDSVDTTSSSEAPFHDSITHKPEGRQCRHGDLLLLHVDEPLYIPLTQEPSPMTEDMLEEHAEVLAKLGTSSEGAQLRARMQSACLVSDMESFKAANPGCVLEDFVRWYSPRDWIVDDDDVIDDNVDDNKDDLKQIKGYLSSRMQIPGNVWVEAWNGARPVPARRQKRLFDDTKEAEKVLHFLASMKPGDVIRNLLSVLVHSAIITIVENEDSDIPKLTEMVQQLVTMASKVTRTPHQDIKRYEDLIRRIAFVETLIARARSLKDKFTTDLIDRPDCFDEMQKFVCDMLHYPEVSVRGGPSGPAGSVIHKLFVAAQKELYMISDSDSSSNTEHQSTVPDFPRPSAREYILRTTAPRPAPYSKTLPHKMYCSLMEGHEFRLAGAFSSDSVFQ</sequence>
<comment type="subcellular location">
    <subcellularLocation>
        <location evidence="3">Cytoplasm</location>
    </subcellularLocation>
    <subcellularLocation>
        <location evidence="2">Endoplasmic reticulum</location>
    </subcellularLocation>
    <subcellularLocation>
        <location evidence="1">Golgi apparatus</location>
        <location evidence="1">cis-Golgi network</location>
    </subcellularLocation>
</comment>
<evidence type="ECO:0000256" key="6">
    <source>
        <dbReference type="ARBA" id="ARBA00022468"/>
    </source>
</evidence>
<feature type="compositionally biased region" description="Acidic residues" evidence="11">
    <location>
        <begin position="108"/>
        <end position="117"/>
    </location>
</feature>
<evidence type="ECO:0000256" key="1">
    <source>
        <dbReference type="ARBA" id="ARBA00004222"/>
    </source>
</evidence>
<feature type="region of interest" description="Disordered" evidence="11">
    <location>
        <begin position="726"/>
        <end position="746"/>
    </location>
</feature>
<evidence type="ECO:0000313" key="14">
    <source>
        <dbReference type="EMBL" id="KAK3082898.1"/>
    </source>
</evidence>
<keyword evidence="10" id="KW-0175">Coiled coil</keyword>
<keyword evidence="8" id="KW-0256">Endoplasmic reticulum</keyword>
<proteinExistence type="inferred from homology"/>
<dbReference type="Pfam" id="PF13890">
    <property type="entry name" value="Rab3-GTPase_cat"/>
    <property type="match status" value="1"/>
</dbReference>
<keyword evidence="9" id="KW-0333">Golgi apparatus</keyword>
<accession>A0AA88XCP6</accession>
<dbReference type="EMBL" id="VSWD01000014">
    <property type="protein sequence ID" value="KAK3082898.1"/>
    <property type="molecule type" value="Genomic_DNA"/>
</dbReference>
<evidence type="ECO:0000256" key="3">
    <source>
        <dbReference type="ARBA" id="ARBA00004496"/>
    </source>
</evidence>
<evidence type="ECO:0000259" key="13">
    <source>
        <dbReference type="Pfam" id="PF19533"/>
    </source>
</evidence>
<dbReference type="Proteomes" id="UP001186944">
    <property type="component" value="Unassembled WGS sequence"/>
</dbReference>
<gene>
    <name evidence="14" type="ORF">FSP39_008383</name>
</gene>
<dbReference type="PANTHER" id="PTHR21422">
    <property type="entry name" value="RAB3 GTPASE-ACTIVATING PROTEIN CATALYTIC SUBUNIT"/>
    <property type="match status" value="1"/>
</dbReference>
<keyword evidence="6" id="KW-0343">GTPase activation</keyword>
<feature type="compositionally biased region" description="Basic and acidic residues" evidence="11">
    <location>
        <begin position="737"/>
        <end position="746"/>
    </location>
</feature>
<feature type="domain" description="Rab3GAP catalytic subunit C-terminal" evidence="13">
    <location>
        <begin position="918"/>
        <end position="1113"/>
    </location>
</feature>
<dbReference type="GO" id="GO:0005096">
    <property type="term" value="F:GTPase activator activity"/>
    <property type="evidence" value="ECO:0007669"/>
    <property type="project" value="UniProtKB-KW"/>
</dbReference>
<keyword evidence="15" id="KW-1185">Reference proteome</keyword>